<proteinExistence type="predicted"/>
<name>A0A0J9E566_9RHOB</name>
<gene>
    <name evidence="2" type="ORF">AIOL_001922</name>
</gene>
<keyword evidence="1" id="KW-0812">Transmembrane</keyword>
<organism evidence="2 3">
    <name type="scientific">Candidatus Rhodobacter oscarellae</name>
    <dbReference type="NCBI Taxonomy" id="1675527"/>
    <lineage>
        <taxon>Bacteria</taxon>
        <taxon>Pseudomonadati</taxon>
        <taxon>Pseudomonadota</taxon>
        <taxon>Alphaproteobacteria</taxon>
        <taxon>Rhodobacterales</taxon>
        <taxon>Rhodobacter group</taxon>
        <taxon>Rhodobacter</taxon>
    </lineage>
</organism>
<dbReference type="AlphaFoldDB" id="A0A0J9E566"/>
<keyword evidence="1" id="KW-0472">Membrane</keyword>
<reference evidence="2 3" key="1">
    <citation type="submission" date="2015-06" db="EMBL/GenBank/DDBJ databases">
        <title>Draft genome sequence of an Alphaproteobacteria species associated to the Mediterranean sponge Oscarella lobularis.</title>
        <authorList>
            <person name="Jourda C."/>
            <person name="Santini S."/>
            <person name="Claverie J.-M."/>
        </authorList>
    </citation>
    <scope>NUCLEOTIDE SEQUENCE [LARGE SCALE GENOMIC DNA]</scope>
    <source>
        <strain evidence="2">IGS</strain>
    </source>
</reference>
<evidence type="ECO:0000256" key="1">
    <source>
        <dbReference type="SAM" id="Phobius"/>
    </source>
</evidence>
<comment type="caution">
    <text evidence="2">The sequence shown here is derived from an EMBL/GenBank/DDBJ whole genome shotgun (WGS) entry which is preliminary data.</text>
</comment>
<feature type="transmembrane region" description="Helical" evidence="1">
    <location>
        <begin position="15"/>
        <end position="38"/>
    </location>
</feature>
<accession>A0A0J9E566</accession>
<evidence type="ECO:0000313" key="2">
    <source>
        <dbReference type="EMBL" id="KMW56964.1"/>
    </source>
</evidence>
<dbReference type="EMBL" id="LFTY01000002">
    <property type="protein sequence ID" value="KMW56964.1"/>
    <property type="molecule type" value="Genomic_DNA"/>
</dbReference>
<dbReference type="Proteomes" id="UP000037178">
    <property type="component" value="Unassembled WGS sequence"/>
</dbReference>
<keyword evidence="3" id="KW-1185">Reference proteome</keyword>
<keyword evidence="1" id="KW-1133">Transmembrane helix</keyword>
<evidence type="ECO:0000313" key="3">
    <source>
        <dbReference type="Proteomes" id="UP000037178"/>
    </source>
</evidence>
<protein>
    <submittedName>
        <fullName evidence="2">Uncharacterized protein</fullName>
    </submittedName>
</protein>
<sequence length="39" mass="4258">MARTSAIRACSSMPVFRSICVTAAAIRSLFMLLPFLVLL</sequence>